<dbReference type="AlphaFoldDB" id="S0KXM6"/>
<dbReference type="Gene3D" id="1.20.1050.60">
    <property type="entry name" value="alpha-1,2-mannosidase"/>
    <property type="match status" value="1"/>
</dbReference>
<comment type="caution">
    <text evidence="3">The sequence shown here is derived from an EMBL/GenBank/DDBJ whole genome shotgun (WGS) entry which is preliminary data.</text>
</comment>
<dbReference type="InterPro" id="IPR005887">
    <property type="entry name" value="GH92_a_mannosidase_put"/>
</dbReference>
<dbReference type="RefSeq" id="WP_016171384.1">
    <property type="nucleotide sequence ID" value="NZ_ASWK01000001.1"/>
</dbReference>
<dbReference type="Gene3D" id="3.30.2080.10">
    <property type="entry name" value="GH92 mannosidase domain"/>
    <property type="match status" value="1"/>
</dbReference>
<evidence type="ECO:0008006" key="5">
    <source>
        <dbReference type="Google" id="ProtNLM"/>
    </source>
</evidence>
<evidence type="ECO:0000259" key="1">
    <source>
        <dbReference type="Pfam" id="PF07971"/>
    </source>
</evidence>
<dbReference type="Pfam" id="PF17678">
    <property type="entry name" value="Glyco_hydro_92N"/>
    <property type="match status" value="1"/>
</dbReference>
<dbReference type="GO" id="GO:0005829">
    <property type="term" value="C:cytosol"/>
    <property type="evidence" value="ECO:0007669"/>
    <property type="project" value="TreeGrafter"/>
</dbReference>
<sequence>MDINQIDTRHATSNSFELSRGNCFPFTGVPFGMNYFAIETHEDNWWFRPEAMHYRGIRLSHQPTMWAGTKGDFCSLRILPFTKHTKGLKVVPYAPQQSDFHPNYLKIRQLNNQLDTTLVPSEYGAILSMESPQKDKGIMISFPTDGKITKAQGHIIEGYSNQLHVHRTVPLKFYFHIEVSEKIVGFSEKDGSFEINFADANTIEIRLGTSFISAEFAVKNLPKTKKELQLQEVTTQWNEKLAKITVSDQEAEKVKTFYHNMYRAFLYPQRLYEWDDNGQPVHRDAYANEVKPGYLYMNNGFWDTARTVYPLFSLIELEEYEKILAGFLNSYRESGYLPKWLAPEDSGGMPGNYIDGVIADAAVKNIATDLMPEFLTGMLYSAQQQEPNRQAGRSYANEYNTYGYVPSDLHESVNHTLDYSYSDYCIAKVAGKLGEKEVAENFMEQSYRYQNLFSLEDRFMVAKDRQGQFKEKFSPFSWGGDYTEGSAWQSTFAVNHDIAGLIALYGGEAAFEEILVELANTPPEYTVEGYGHVIHEMAEMEVNGFDQINVGNQPSFHLPYLFHFIKKPYFAQPLLKQAVNRLFSAGFKGYPGDEDNGSMASWYIFNALGFYPFCPGSGEYLIGMPNFDEAIIHLANKKEIKITTTLNNPQQQFIHRITESAQDFRKCVLSHDEIMKGKDFNFELGMVPNSKCFDETLPTSMSRKAAQAIYS</sequence>
<proteinExistence type="predicted"/>
<dbReference type="GO" id="GO:0005975">
    <property type="term" value="P:carbohydrate metabolic process"/>
    <property type="evidence" value="ECO:0007669"/>
    <property type="project" value="InterPro"/>
</dbReference>
<feature type="domain" description="Glycosyl hydrolase family 92" evidence="1">
    <location>
        <begin position="229"/>
        <end position="685"/>
    </location>
</feature>
<dbReference type="InterPro" id="IPR012939">
    <property type="entry name" value="Glyco_hydro_92"/>
</dbReference>
<dbReference type="Gene3D" id="2.70.98.10">
    <property type="match status" value="1"/>
</dbReference>
<organism evidence="3 4">
    <name type="scientific">Enterococcus dispar ATCC 51266</name>
    <dbReference type="NCBI Taxonomy" id="1139219"/>
    <lineage>
        <taxon>Bacteria</taxon>
        <taxon>Bacillati</taxon>
        <taxon>Bacillota</taxon>
        <taxon>Bacilli</taxon>
        <taxon>Lactobacillales</taxon>
        <taxon>Enterococcaceae</taxon>
        <taxon>Enterococcus</taxon>
    </lineage>
</organism>
<dbReference type="PANTHER" id="PTHR12143:SF43">
    <property type="entry name" value="PUTATIVE-RELATED"/>
    <property type="match status" value="1"/>
</dbReference>
<dbReference type="PATRIC" id="fig|1139219.3.peg.151"/>
<dbReference type="InterPro" id="IPR014718">
    <property type="entry name" value="GH-type_carb-bd"/>
</dbReference>
<protein>
    <recommendedName>
        <fullName evidence="5">Alpha-1,2-mannosidase</fullName>
    </recommendedName>
</protein>
<dbReference type="SUPFAM" id="SSF48208">
    <property type="entry name" value="Six-hairpin glycosidases"/>
    <property type="match status" value="1"/>
</dbReference>
<dbReference type="HOGENOM" id="CLU_003690_0_1_9"/>
<reference evidence="3 4" key="1">
    <citation type="submission" date="2013-03" db="EMBL/GenBank/DDBJ databases">
        <title>The Genome Sequence of Enterococcus dispar ATCC_51266 (Illumina only assembly).</title>
        <authorList>
            <consortium name="The Broad Institute Genomics Platform"/>
            <consortium name="The Broad Institute Genome Sequencing Center for Infectious Disease"/>
            <person name="Earl A."/>
            <person name="Russ C."/>
            <person name="Gilmore M."/>
            <person name="Surin D."/>
            <person name="Walker B."/>
            <person name="Young S."/>
            <person name="Zeng Q."/>
            <person name="Gargeya S."/>
            <person name="Fitzgerald M."/>
            <person name="Haas B."/>
            <person name="Abouelleil A."/>
            <person name="Allen A.W."/>
            <person name="Alvarado L."/>
            <person name="Arachchi H.M."/>
            <person name="Berlin A.M."/>
            <person name="Chapman S.B."/>
            <person name="Gainer-Dewar J."/>
            <person name="Goldberg J."/>
            <person name="Griggs A."/>
            <person name="Gujja S."/>
            <person name="Hansen M."/>
            <person name="Howarth C."/>
            <person name="Imamovic A."/>
            <person name="Ireland A."/>
            <person name="Larimer J."/>
            <person name="McCowan C."/>
            <person name="Murphy C."/>
            <person name="Pearson M."/>
            <person name="Poon T.W."/>
            <person name="Priest M."/>
            <person name="Roberts A."/>
            <person name="Saif S."/>
            <person name="Shea T."/>
            <person name="Sisk P."/>
            <person name="Sykes S."/>
            <person name="Wortman J."/>
            <person name="Nusbaum C."/>
            <person name="Birren B."/>
        </authorList>
    </citation>
    <scope>NUCLEOTIDE SEQUENCE [LARGE SCALE GENOMIC DNA]</scope>
    <source>
        <strain evidence="3 4">ATCC 51266</strain>
    </source>
</reference>
<accession>S0KXM6</accession>
<dbReference type="InterPro" id="IPR050883">
    <property type="entry name" value="PNGase"/>
</dbReference>
<dbReference type="OrthoDB" id="9804511at2"/>
<dbReference type="Pfam" id="PF07971">
    <property type="entry name" value="Glyco_hydro_92"/>
    <property type="match status" value="1"/>
</dbReference>
<dbReference type="InterPro" id="IPR008928">
    <property type="entry name" value="6-hairpin_glycosidase_sf"/>
</dbReference>
<feature type="domain" description="Glycosyl hydrolase family 92 N-terminal" evidence="2">
    <location>
        <begin position="7"/>
        <end position="186"/>
    </location>
</feature>
<dbReference type="InterPro" id="IPR041371">
    <property type="entry name" value="GH92_N"/>
</dbReference>
<dbReference type="PANTHER" id="PTHR12143">
    <property type="entry name" value="PEPTIDE N-GLYCANASE PNGASE -RELATED"/>
    <property type="match status" value="1"/>
</dbReference>
<dbReference type="GO" id="GO:0030246">
    <property type="term" value="F:carbohydrate binding"/>
    <property type="evidence" value="ECO:0007669"/>
    <property type="project" value="InterPro"/>
</dbReference>
<evidence type="ECO:0000259" key="2">
    <source>
        <dbReference type="Pfam" id="PF17678"/>
    </source>
</evidence>
<dbReference type="GO" id="GO:0006516">
    <property type="term" value="P:glycoprotein catabolic process"/>
    <property type="evidence" value="ECO:0007669"/>
    <property type="project" value="TreeGrafter"/>
</dbReference>
<dbReference type="Proteomes" id="UP000014127">
    <property type="component" value="Unassembled WGS sequence"/>
</dbReference>
<gene>
    <name evidence="3" type="ORF">OMK_00154</name>
</gene>
<dbReference type="NCBIfam" id="TIGR01180">
    <property type="entry name" value="aman2_put"/>
    <property type="match status" value="1"/>
</dbReference>
<name>S0KXM6_9ENTE</name>
<dbReference type="STRING" id="44009.RV01_GL001944"/>
<dbReference type="GO" id="GO:0000224">
    <property type="term" value="F:peptide-N4-(N-acetyl-beta-glucosaminyl)asparagine amidase activity"/>
    <property type="evidence" value="ECO:0007669"/>
    <property type="project" value="TreeGrafter"/>
</dbReference>
<dbReference type="Gene3D" id="1.20.1610.10">
    <property type="entry name" value="alpha-1,2-mannosidases domains"/>
    <property type="match status" value="1"/>
</dbReference>
<dbReference type="EMBL" id="AHYR01000001">
    <property type="protein sequence ID" value="EOT44011.1"/>
    <property type="molecule type" value="Genomic_DNA"/>
</dbReference>
<dbReference type="eggNOG" id="COG3537">
    <property type="taxonomic scope" value="Bacteria"/>
</dbReference>
<evidence type="ECO:0000313" key="4">
    <source>
        <dbReference type="Proteomes" id="UP000014127"/>
    </source>
</evidence>
<keyword evidence="4" id="KW-1185">Reference proteome</keyword>
<evidence type="ECO:0000313" key="3">
    <source>
        <dbReference type="EMBL" id="EOT44011.1"/>
    </source>
</evidence>